<dbReference type="InterPro" id="IPR050678">
    <property type="entry name" value="DNA_Partitioning_ATPase"/>
</dbReference>
<feature type="coiled-coil region" evidence="1">
    <location>
        <begin position="152"/>
        <end position="179"/>
    </location>
</feature>
<organism evidence="4 6">
    <name type="scientific">Halorubrum ezzemoulense</name>
    <name type="common">Halorubrum chaoviator</name>
    <dbReference type="NCBI Taxonomy" id="337243"/>
    <lineage>
        <taxon>Archaea</taxon>
        <taxon>Methanobacteriati</taxon>
        <taxon>Methanobacteriota</taxon>
        <taxon>Stenosarchaea group</taxon>
        <taxon>Halobacteria</taxon>
        <taxon>Halobacteriales</taxon>
        <taxon>Haloferacaceae</taxon>
        <taxon>Halorubrum</taxon>
    </lineage>
</organism>
<reference evidence="5 6" key="1">
    <citation type="journal article" date="2014" name="Front. Microbiol.">
        <title>Population and genomic analysis of the genus Halorubrum.</title>
        <authorList>
            <person name="Fullmer M.S."/>
            <person name="Soucy S.M."/>
            <person name="Swithers K.S."/>
            <person name="Makkay A.M."/>
            <person name="Wheeler R."/>
            <person name="Ventosa A."/>
            <person name="Gogarten J.P."/>
            <person name="Papke R.T."/>
        </authorList>
    </citation>
    <scope>NUCLEOTIDE SEQUENCE [LARGE SCALE GENOMIC DNA]</scope>
    <source>
        <strain evidence="4 6">Ec15</strain>
        <strain evidence="3 5">Ga2p</strain>
    </source>
</reference>
<dbReference type="Pfam" id="PF13614">
    <property type="entry name" value="AAA_31"/>
    <property type="match status" value="1"/>
</dbReference>
<dbReference type="PANTHER" id="PTHR13696">
    <property type="entry name" value="P-LOOP CONTAINING NUCLEOSIDE TRIPHOSPHATE HYDROLASE"/>
    <property type="match status" value="1"/>
</dbReference>
<dbReference type="CDD" id="cd02042">
    <property type="entry name" value="ParAB_family"/>
    <property type="match status" value="1"/>
</dbReference>
<evidence type="ECO:0000259" key="2">
    <source>
        <dbReference type="Pfam" id="PF13614"/>
    </source>
</evidence>
<protein>
    <submittedName>
        <fullName evidence="4">Chromosome partitioning protein ParA</fullName>
    </submittedName>
</protein>
<accession>A0A256JR07</accession>
<sequence>MKSFAVANQKGGVAKTTNTINLAGALADRGHDVLAVDADPQGYLTNTLGFRDAYAADPPSLYSLFNSPREHDADEVILEHAEFDVLPSNVDMFKLEQNLIASGRRPRQRLEDVFDDLGGYDYVFVDAPPSLGPINDNVLLACRNLLIPVEAAESSMLALEHLLNQIESLERDYDVQLREQAVLISNVNYPLDNEQREAIDWFGETFEGRCPVFEIRKRAAIKRTLNNGGSLFSDDAEECDMRAVYEDVAATLVEVAND</sequence>
<evidence type="ECO:0000256" key="1">
    <source>
        <dbReference type="SAM" id="Coils"/>
    </source>
</evidence>
<evidence type="ECO:0000313" key="6">
    <source>
        <dbReference type="Proteomes" id="UP000216925"/>
    </source>
</evidence>
<dbReference type="PANTHER" id="PTHR13696:SF99">
    <property type="entry name" value="COBYRINIC ACID AC-DIAMIDE SYNTHASE"/>
    <property type="match status" value="1"/>
</dbReference>
<comment type="caution">
    <text evidence="4">The sequence shown here is derived from an EMBL/GenBank/DDBJ whole genome shotgun (WGS) entry which is preliminary data.</text>
</comment>
<gene>
    <name evidence="4" type="ORF">DJ76_15540</name>
    <name evidence="3" type="ORF">DJ79_10660</name>
</gene>
<dbReference type="RefSeq" id="WP_094495678.1">
    <property type="nucleotide sequence ID" value="NZ_JAQLUI010000020.1"/>
</dbReference>
<dbReference type="Proteomes" id="UP000216925">
    <property type="component" value="Unassembled WGS sequence"/>
</dbReference>
<dbReference type="InterPro" id="IPR027417">
    <property type="entry name" value="P-loop_NTPase"/>
</dbReference>
<feature type="domain" description="AAA" evidence="2">
    <location>
        <begin position="1"/>
        <end position="177"/>
    </location>
</feature>
<proteinExistence type="predicted"/>
<dbReference type="Gene3D" id="3.40.50.300">
    <property type="entry name" value="P-loop containing nucleotide triphosphate hydrolases"/>
    <property type="match status" value="1"/>
</dbReference>
<dbReference type="EMBL" id="NHPA01000048">
    <property type="protein sequence ID" value="OYR66929.1"/>
    <property type="molecule type" value="Genomic_DNA"/>
</dbReference>
<reference evidence="4" key="2">
    <citation type="submission" date="2017-05" db="EMBL/GenBank/DDBJ databases">
        <authorList>
            <person name="Song R."/>
            <person name="Chenine A.L."/>
            <person name="Ruprecht R.M."/>
        </authorList>
    </citation>
    <scope>NUCLEOTIDE SEQUENCE</scope>
    <source>
        <strain evidence="4">Ec15</strain>
        <strain evidence="3">Ga2p</strain>
    </source>
</reference>
<dbReference type="Proteomes" id="UP000215607">
    <property type="component" value="Unassembled WGS sequence"/>
</dbReference>
<dbReference type="AlphaFoldDB" id="A0A256JR07"/>
<evidence type="ECO:0000313" key="5">
    <source>
        <dbReference type="Proteomes" id="UP000215607"/>
    </source>
</evidence>
<name>A0A256JR07_HALEZ</name>
<dbReference type="EMBL" id="NHPD01000071">
    <property type="protein sequence ID" value="OYR71033.1"/>
    <property type="molecule type" value="Genomic_DNA"/>
</dbReference>
<dbReference type="SUPFAM" id="SSF52540">
    <property type="entry name" value="P-loop containing nucleoside triphosphate hydrolases"/>
    <property type="match status" value="1"/>
</dbReference>
<evidence type="ECO:0000313" key="3">
    <source>
        <dbReference type="EMBL" id="OYR66929.1"/>
    </source>
</evidence>
<evidence type="ECO:0000313" key="4">
    <source>
        <dbReference type="EMBL" id="OYR71033.1"/>
    </source>
</evidence>
<keyword evidence="1" id="KW-0175">Coiled coil</keyword>
<dbReference type="InterPro" id="IPR025669">
    <property type="entry name" value="AAA_dom"/>
</dbReference>